<dbReference type="GO" id="GO:0032580">
    <property type="term" value="C:Golgi cisterna membrane"/>
    <property type="evidence" value="ECO:0007669"/>
    <property type="project" value="UniProtKB-SubCell"/>
</dbReference>
<feature type="domain" description="Fucosyltransferase C-terminal" evidence="7">
    <location>
        <begin position="354"/>
        <end position="543"/>
    </location>
</feature>
<dbReference type="PANTHER" id="PTHR11929">
    <property type="entry name" value="ALPHA- 1,3 -FUCOSYLTRANSFERASE"/>
    <property type="match status" value="1"/>
</dbReference>
<dbReference type="UniPathway" id="UPA00378"/>
<keyword evidence="5" id="KW-0333">Golgi apparatus</keyword>
<feature type="transmembrane region" description="Helical" evidence="5">
    <location>
        <begin position="16"/>
        <end position="32"/>
    </location>
</feature>
<reference evidence="8 9" key="1">
    <citation type="journal article" date="2005" name="Nature">
        <title>The genome of the social amoeba Dictyostelium discoideum.</title>
        <authorList>
            <consortium name="The Dictyostelium discoideum Sequencing Consortium"/>
            <person name="Eichinger L."/>
            <person name="Pachebat J.A."/>
            <person name="Glockner G."/>
            <person name="Rajandream M.A."/>
            <person name="Sucgang R."/>
            <person name="Berriman M."/>
            <person name="Song J."/>
            <person name="Olsen R."/>
            <person name="Szafranski K."/>
            <person name="Xu Q."/>
            <person name="Tunggal B."/>
            <person name="Kummerfeld S."/>
            <person name="Madera M."/>
            <person name="Konfortov B.A."/>
            <person name="Rivero F."/>
            <person name="Bankier A.T."/>
            <person name="Lehmann R."/>
            <person name="Hamlin N."/>
            <person name="Davies R."/>
            <person name="Gaudet P."/>
            <person name="Fey P."/>
            <person name="Pilcher K."/>
            <person name="Chen G."/>
            <person name="Saunders D."/>
            <person name="Sodergren E."/>
            <person name="Davis P."/>
            <person name="Kerhornou A."/>
            <person name="Nie X."/>
            <person name="Hall N."/>
            <person name="Anjard C."/>
            <person name="Hemphill L."/>
            <person name="Bason N."/>
            <person name="Farbrother P."/>
            <person name="Desany B."/>
            <person name="Just E."/>
            <person name="Morio T."/>
            <person name="Rost R."/>
            <person name="Churcher C."/>
            <person name="Cooper J."/>
            <person name="Haydock S."/>
            <person name="van Driessche N."/>
            <person name="Cronin A."/>
            <person name="Goodhead I."/>
            <person name="Muzny D."/>
            <person name="Mourier T."/>
            <person name="Pain A."/>
            <person name="Lu M."/>
            <person name="Harper D."/>
            <person name="Lindsay R."/>
            <person name="Hauser H."/>
            <person name="James K."/>
            <person name="Quiles M."/>
            <person name="Madan Babu M."/>
            <person name="Saito T."/>
            <person name="Buchrieser C."/>
            <person name="Wardroper A."/>
            <person name="Felder M."/>
            <person name="Thangavelu M."/>
            <person name="Johnson D."/>
            <person name="Knights A."/>
            <person name="Loulseged H."/>
            <person name="Mungall K."/>
            <person name="Oliver K."/>
            <person name="Price C."/>
            <person name="Quail M.A."/>
            <person name="Urushihara H."/>
            <person name="Hernandez J."/>
            <person name="Rabbinowitsch E."/>
            <person name="Steffen D."/>
            <person name="Sanders M."/>
            <person name="Ma J."/>
            <person name="Kohara Y."/>
            <person name="Sharp S."/>
            <person name="Simmonds M."/>
            <person name="Spiegler S."/>
            <person name="Tivey A."/>
            <person name="Sugano S."/>
            <person name="White B."/>
            <person name="Walker D."/>
            <person name="Woodward J."/>
            <person name="Winckler T."/>
            <person name="Tanaka Y."/>
            <person name="Shaulsky G."/>
            <person name="Schleicher M."/>
            <person name="Weinstock G."/>
            <person name="Rosenthal A."/>
            <person name="Cox E.C."/>
            <person name="Chisholm R.L."/>
            <person name="Gibbs R."/>
            <person name="Loomis W.F."/>
            <person name="Platzer M."/>
            <person name="Kay R.R."/>
            <person name="Williams J."/>
            <person name="Dear P.H."/>
            <person name="Noegel A.A."/>
            <person name="Barrell B."/>
            <person name="Kuspa A."/>
        </authorList>
    </citation>
    <scope>NUCLEOTIDE SEQUENCE [LARGE SCALE GENOMIC DNA]</scope>
    <source>
        <strain evidence="8 9">AX4</strain>
    </source>
</reference>
<evidence type="ECO:0000256" key="4">
    <source>
        <dbReference type="ARBA" id="ARBA00022679"/>
    </source>
</evidence>
<dbReference type="EMBL" id="AAFI02000003">
    <property type="protein sequence ID" value="EAL73548.1"/>
    <property type="molecule type" value="Genomic_DNA"/>
</dbReference>
<dbReference type="AlphaFoldDB" id="Q55FA8"/>
<dbReference type="EC" id="2.4.1.-" evidence="5"/>
<evidence type="ECO:0000256" key="3">
    <source>
        <dbReference type="ARBA" id="ARBA00022676"/>
    </source>
</evidence>
<evidence type="ECO:0000313" key="8">
    <source>
        <dbReference type="EMBL" id="EAL73548.1"/>
    </source>
</evidence>
<dbReference type="Gene3D" id="3.40.50.11660">
    <property type="entry name" value="Glycosyl transferase family 10, C-terminal domain"/>
    <property type="match status" value="1"/>
</dbReference>
<dbReference type="FunFam" id="3.40.50.11660:FF:000023">
    <property type="entry name" value="Uncharacterized protein"/>
    <property type="match status" value="1"/>
</dbReference>
<dbReference type="SMR" id="Q55FA8"/>
<keyword evidence="9" id="KW-1185">Reference proteome</keyword>
<comment type="pathway">
    <text evidence="1">Protein modification; protein glycosylation.</text>
</comment>
<keyword evidence="3 5" id="KW-0328">Glycosyltransferase</keyword>
<keyword evidence="5" id="KW-0812">Transmembrane</keyword>
<dbReference type="SUPFAM" id="SSF53756">
    <property type="entry name" value="UDP-Glycosyltransferase/glycogen phosphorylase"/>
    <property type="match status" value="1"/>
</dbReference>
<sequence>MKCISNITSSSRKQKFLILFILVASSILLMFYDEFSFITVFNKDNNNNNNNNNNYRTNQFKDNDNIFYTNRILEETRNSDVVIFLWDPSSERDDWTGILKSNNLVTQQQIDDYNNKKSLFTSTTSTTSHPYTSSRSSTSTSSRSSTSTSSRSSTSGGRSSSGGSSTSSGGSSTSSGSSSTTSSRGSSTTSRSSSTTGIRGGSSTTQQTEVEAAAAVSGQLSIDFNQKSLSIKLNEVFNEKNKCSCSCRFTNLQEEIVESHLILFDPVYLHKDNWKRSPLKLPEKHSHQKFGLFHYNSKSQYSILSNKPYNNLMDIDISYLNSDHNLDITLACPPNSSFTLDDTSKLLLKKHKDWDKRNNSAIFISSNCVDGLSLSRTNLVKELSKIIKIESLGNCLNDNTVNIKSKEELGSIYSRIEYNMEIYKKAKFVICFENENSTNYVTEKVYTALYAGAIPIWMGAKNIDQYVPTGSIINGNEFNNINEIGEHIKSIIDGKIDYKRYFKWKDDNDNQSLESKVIDKLKRCINTVDMKCKICETIYKSIEQSDRDYLSSTVAAKNYHYVSNNIGYYTPQFVSMKGLGDHIFVNRNEDTCKNCFNLDDHYTLMAWVKPSTFSDQRIIDKNHAGTISGYNFDIQKTSGGRGVARLCAGTACFESFKSIPNDLWSHVAVVFSCNNLDVQKNRVTFYINGVFNAEFDNFKPTKINDFPLVIGKSGKKTESTSYHGMIDDIMIFNISLTSDDIKYVLSSKPNLSTFKFANDLQLFYDFDYNPNNPKSHDRNIVRDKSIYKNDGTFASGSSDDYSEKITSISKEISFNKKL</sequence>
<dbReference type="dictyBase" id="DDB_G0268190">
    <property type="gene designation" value="fut11"/>
</dbReference>
<dbReference type="FunFam" id="2.60.120.200:FF:000460">
    <property type="entry name" value="Uncharacterized protein"/>
    <property type="match status" value="1"/>
</dbReference>
<dbReference type="STRING" id="44689.Q55FA8"/>
<dbReference type="GeneID" id="8616440"/>
<organism evidence="8 9">
    <name type="scientific">Dictyostelium discoideum</name>
    <name type="common">Social amoeba</name>
    <dbReference type="NCBI Taxonomy" id="44689"/>
    <lineage>
        <taxon>Eukaryota</taxon>
        <taxon>Amoebozoa</taxon>
        <taxon>Evosea</taxon>
        <taxon>Eumycetozoa</taxon>
        <taxon>Dictyostelia</taxon>
        <taxon>Dictyosteliales</taxon>
        <taxon>Dictyosteliaceae</taxon>
        <taxon>Dictyostelium</taxon>
    </lineage>
</organism>
<dbReference type="SUPFAM" id="SSF49899">
    <property type="entry name" value="Concanavalin A-like lectins/glucanases"/>
    <property type="match status" value="1"/>
</dbReference>
<dbReference type="eggNOG" id="KOG2619">
    <property type="taxonomic scope" value="Eukaryota"/>
</dbReference>
<dbReference type="HOGENOM" id="CLU_345601_0_0_1"/>
<dbReference type="Proteomes" id="UP000002195">
    <property type="component" value="Unassembled WGS sequence"/>
</dbReference>
<evidence type="ECO:0000259" key="7">
    <source>
        <dbReference type="Pfam" id="PF00852"/>
    </source>
</evidence>
<keyword evidence="4 5" id="KW-0808">Transferase</keyword>
<evidence type="ECO:0000256" key="5">
    <source>
        <dbReference type="RuleBase" id="RU003832"/>
    </source>
</evidence>
<dbReference type="PaxDb" id="44689-DDB0231842"/>
<dbReference type="GO" id="GO:0046920">
    <property type="term" value="F:alpha-(1-&gt;3)-fucosyltransferase activity"/>
    <property type="evidence" value="ECO:0000318"/>
    <property type="project" value="GO_Central"/>
</dbReference>
<evidence type="ECO:0000256" key="1">
    <source>
        <dbReference type="ARBA" id="ARBA00004922"/>
    </source>
</evidence>
<evidence type="ECO:0000256" key="6">
    <source>
        <dbReference type="SAM" id="MobiDB-lite"/>
    </source>
</evidence>
<dbReference type="Gene3D" id="2.60.120.200">
    <property type="match status" value="1"/>
</dbReference>
<comment type="subcellular location">
    <subcellularLocation>
        <location evidence="5">Golgi apparatus</location>
        <location evidence="5">Golgi stack membrane</location>
        <topology evidence="5">Single-pass type II membrane protein</topology>
    </subcellularLocation>
</comment>
<dbReference type="Pfam" id="PF13385">
    <property type="entry name" value="Laminin_G_3"/>
    <property type="match status" value="1"/>
</dbReference>
<protein>
    <recommendedName>
        <fullName evidence="5">Fucosyltransferase</fullName>
        <ecNumber evidence="5">2.4.1.-</ecNumber>
    </recommendedName>
</protein>
<dbReference type="RefSeq" id="XP_647625.1">
    <property type="nucleotide sequence ID" value="XM_642533.1"/>
</dbReference>
<evidence type="ECO:0000313" key="9">
    <source>
        <dbReference type="Proteomes" id="UP000002195"/>
    </source>
</evidence>
<dbReference type="Reactome" id="R-DDI-975578">
    <property type="pathway name" value="Reactions specific to the complex N-glycan synthesis pathway"/>
</dbReference>
<proteinExistence type="inferred from homology"/>
<name>Q55FA8_DICDI</name>
<gene>
    <name evidence="8" type="primary">fut11</name>
    <name evidence="8" type="ORF">DDB_G0268190</name>
</gene>
<dbReference type="InterPro" id="IPR055270">
    <property type="entry name" value="Glyco_tran_10_C"/>
</dbReference>
<dbReference type="KEGG" id="ddi:DDB_G0268190"/>
<comment type="caution">
    <text evidence="8">The sequence shown here is derived from an EMBL/GenBank/DDBJ whole genome shotgun (WGS) entry which is preliminary data.</text>
</comment>
<dbReference type="OMA" id="PEKHPHQ"/>
<comment type="similarity">
    <text evidence="2 5">Belongs to the glycosyltransferase 10 family.</text>
</comment>
<dbReference type="InterPro" id="IPR001503">
    <property type="entry name" value="Glyco_trans_10"/>
</dbReference>
<dbReference type="InParanoid" id="Q55FA8"/>
<dbReference type="InterPro" id="IPR038577">
    <property type="entry name" value="GT10-like_C_sf"/>
</dbReference>
<dbReference type="InterPro" id="IPR013320">
    <property type="entry name" value="ConA-like_dom_sf"/>
</dbReference>
<keyword evidence="5" id="KW-1133">Transmembrane helix</keyword>
<keyword evidence="5" id="KW-0472">Membrane</keyword>
<feature type="region of interest" description="Disordered" evidence="6">
    <location>
        <begin position="119"/>
        <end position="210"/>
    </location>
</feature>
<dbReference type="FunCoup" id="Q55FA8">
    <property type="interactions" value="1"/>
</dbReference>
<dbReference type="Reactome" id="R-DDI-9037629">
    <property type="pathway name" value="Lewis blood group biosynthesis"/>
</dbReference>
<evidence type="ECO:0000256" key="2">
    <source>
        <dbReference type="ARBA" id="ARBA00008919"/>
    </source>
</evidence>
<feature type="compositionally biased region" description="Low complexity" evidence="6">
    <location>
        <begin position="121"/>
        <end position="210"/>
    </location>
</feature>
<dbReference type="VEuPathDB" id="AmoebaDB:DDB_G0268190"/>
<dbReference type="Pfam" id="PF00852">
    <property type="entry name" value="Glyco_transf_10"/>
    <property type="match status" value="1"/>
</dbReference>
<dbReference type="PANTHER" id="PTHR11929:SF231">
    <property type="entry name" value="FUCOSYLTRANSFERASE"/>
    <property type="match status" value="1"/>
</dbReference>
<accession>Q55FA8</accession>